<dbReference type="Pfam" id="PF01339">
    <property type="entry name" value="CheB_methylest"/>
    <property type="match status" value="1"/>
</dbReference>
<evidence type="ECO:0000256" key="4">
    <source>
        <dbReference type="PROSITE-ProRule" id="PRU00050"/>
    </source>
</evidence>
<evidence type="ECO:0000256" key="1">
    <source>
        <dbReference type="ARBA" id="ARBA00022801"/>
    </source>
</evidence>
<dbReference type="PANTHER" id="PTHR42872">
    <property type="entry name" value="PROTEIN-GLUTAMATE METHYLESTERASE/PROTEIN-GLUTAMINE GLUTAMINASE"/>
    <property type="match status" value="1"/>
</dbReference>
<dbReference type="GO" id="GO:0008984">
    <property type="term" value="F:protein-glutamate methylesterase activity"/>
    <property type="evidence" value="ECO:0007669"/>
    <property type="project" value="UniProtKB-EC"/>
</dbReference>
<evidence type="ECO:0000313" key="6">
    <source>
        <dbReference type="EMBL" id="RJF95115.1"/>
    </source>
</evidence>
<dbReference type="InterPro" id="IPR035909">
    <property type="entry name" value="CheB_C"/>
</dbReference>
<proteinExistence type="predicted"/>
<dbReference type="RefSeq" id="WP_119770266.1">
    <property type="nucleotide sequence ID" value="NZ_QYUO01000002.1"/>
</dbReference>
<dbReference type="Gene3D" id="3.40.50.180">
    <property type="entry name" value="Methylesterase CheB, C-terminal domain"/>
    <property type="match status" value="1"/>
</dbReference>
<dbReference type="PROSITE" id="PS50122">
    <property type="entry name" value="CHEB"/>
    <property type="match status" value="1"/>
</dbReference>
<protein>
    <recommendedName>
        <fullName evidence="2">protein-glutamate methylesterase</fullName>
        <ecNumber evidence="2">3.1.1.61</ecNumber>
    </recommendedName>
</protein>
<dbReference type="OrthoDB" id="9791760at2"/>
<dbReference type="Proteomes" id="UP000265955">
    <property type="component" value="Unassembled WGS sequence"/>
</dbReference>
<dbReference type="SUPFAM" id="SSF52738">
    <property type="entry name" value="Methylesterase CheB, C-terminal domain"/>
    <property type="match status" value="1"/>
</dbReference>
<evidence type="ECO:0000313" key="7">
    <source>
        <dbReference type="Proteomes" id="UP000265955"/>
    </source>
</evidence>
<organism evidence="6 7">
    <name type="scientific">Noviherbaspirillum saxi</name>
    <dbReference type="NCBI Taxonomy" id="2320863"/>
    <lineage>
        <taxon>Bacteria</taxon>
        <taxon>Pseudomonadati</taxon>
        <taxon>Pseudomonadota</taxon>
        <taxon>Betaproteobacteria</taxon>
        <taxon>Burkholderiales</taxon>
        <taxon>Oxalobacteraceae</taxon>
        <taxon>Noviherbaspirillum</taxon>
    </lineage>
</organism>
<comment type="caution">
    <text evidence="6">The sequence shown here is derived from an EMBL/GenBank/DDBJ whole genome shotgun (WGS) entry which is preliminary data.</text>
</comment>
<keyword evidence="1 4" id="KW-0378">Hydrolase</keyword>
<dbReference type="CDD" id="cd16433">
    <property type="entry name" value="CheB"/>
    <property type="match status" value="1"/>
</dbReference>
<feature type="active site" evidence="4">
    <location>
        <position position="40"/>
    </location>
</feature>
<sequence length="327" mass="35624">MAAHSRIVVIGASAGGLDALRRLLGRLPVNFPAPILVVLHIGSHYSVLPKILENDISLPVRHAEDNEPLVPGVVLFAPPDRHLLLEDGMVHLSKGAKENFSRPAIDPLFRSAAVFYRENAIGIILTGFLDDGTIGLQAIKAYGGVALVQNPDEADEPSMPRSALDHVDVDACLSLEGLADRLLEIVETEPEAAVPSASWHLIETEGRFDRRQKSSMEELDRIGVPSGFTCPECQGLLWEINEASPGHFRCHTGHVFTEQGLNTAQDSLIEEAVWAAVRALHEKQKLLQRLAKAVGIADRHDAAREHVAAANSLAEHAEILRKLVTQR</sequence>
<dbReference type="InterPro" id="IPR011247">
    <property type="entry name" value="Chemotax_prot-Glu_Me-esterase"/>
</dbReference>
<dbReference type="EC" id="3.1.1.61" evidence="2"/>
<dbReference type="InterPro" id="IPR000673">
    <property type="entry name" value="Sig_transdc_resp-reg_Me-estase"/>
</dbReference>
<dbReference type="PIRSF" id="PIRSF036461">
    <property type="entry name" value="Chmtx_methlestr"/>
    <property type="match status" value="1"/>
</dbReference>
<accession>A0A3A3FKX2</accession>
<evidence type="ECO:0000256" key="3">
    <source>
        <dbReference type="ARBA" id="ARBA00048267"/>
    </source>
</evidence>
<feature type="active site" evidence="4">
    <location>
        <position position="131"/>
    </location>
</feature>
<evidence type="ECO:0000259" key="5">
    <source>
        <dbReference type="PROSITE" id="PS50122"/>
    </source>
</evidence>
<reference evidence="7" key="1">
    <citation type="submission" date="2018-09" db="EMBL/GenBank/DDBJ databases">
        <authorList>
            <person name="Zhu H."/>
        </authorList>
    </citation>
    <scope>NUCLEOTIDE SEQUENCE [LARGE SCALE GENOMIC DNA]</scope>
    <source>
        <strain evidence="7">K1R23-30</strain>
    </source>
</reference>
<name>A0A3A3FKX2_9BURK</name>
<dbReference type="PANTHER" id="PTHR42872:SF6">
    <property type="entry name" value="PROTEIN-GLUTAMATE METHYLESTERASE_PROTEIN-GLUTAMINE GLUTAMINASE"/>
    <property type="match status" value="1"/>
</dbReference>
<comment type="catalytic activity">
    <reaction evidence="3">
        <text>[protein]-L-glutamate 5-O-methyl ester + H2O = L-glutamyl-[protein] + methanol + H(+)</text>
        <dbReference type="Rhea" id="RHEA:23236"/>
        <dbReference type="Rhea" id="RHEA-COMP:10208"/>
        <dbReference type="Rhea" id="RHEA-COMP:10311"/>
        <dbReference type="ChEBI" id="CHEBI:15377"/>
        <dbReference type="ChEBI" id="CHEBI:15378"/>
        <dbReference type="ChEBI" id="CHEBI:17790"/>
        <dbReference type="ChEBI" id="CHEBI:29973"/>
        <dbReference type="ChEBI" id="CHEBI:82795"/>
        <dbReference type="EC" id="3.1.1.61"/>
    </reaction>
</comment>
<dbReference type="GO" id="GO:0005737">
    <property type="term" value="C:cytoplasm"/>
    <property type="evidence" value="ECO:0007669"/>
    <property type="project" value="InterPro"/>
</dbReference>
<dbReference type="AlphaFoldDB" id="A0A3A3FKX2"/>
<gene>
    <name evidence="6" type="ORF">D3871_16770</name>
</gene>
<keyword evidence="4" id="KW-0145">Chemotaxis</keyword>
<evidence type="ECO:0000256" key="2">
    <source>
        <dbReference type="ARBA" id="ARBA00039140"/>
    </source>
</evidence>
<dbReference type="GO" id="GO:0006935">
    <property type="term" value="P:chemotaxis"/>
    <property type="evidence" value="ECO:0007669"/>
    <property type="project" value="UniProtKB-UniRule"/>
</dbReference>
<feature type="domain" description="CheB-type methylesterase" evidence="5">
    <location>
        <begin position="1"/>
        <end position="189"/>
    </location>
</feature>
<dbReference type="EMBL" id="QYUO01000002">
    <property type="protein sequence ID" value="RJF95115.1"/>
    <property type="molecule type" value="Genomic_DNA"/>
</dbReference>
<keyword evidence="7" id="KW-1185">Reference proteome</keyword>
<dbReference type="GO" id="GO:0000156">
    <property type="term" value="F:phosphorelay response regulator activity"/>
    <property type="evidence" value="ECO:0007669"/>
    <property type="project" value="InterPro"/>
</dbReference>
<feature type="active site" evidence="4">
    <location>
        <position position="13"/>
    </location>
</feature>